<dbReference type="Proteomes" id="UP000023152">
    <property type="component" value="Unassembled WGS sequence"/>
</dbReference>
<keyword evidence="3" id="KW-0812">Transmembrane</keyword>
<keyword evidence="4" id="KW-0732">Signal</keyword>
<comment type="caution">
    <text evidence="10">The sequence shown here is derived from an EMBL/GenBank/DDBJ whole genome shotgun (WGS) entry which is preliminary data.</text>
</comment>
<name>X6M075_RETFI</name>
<organism evidence="10 11">
    <name type="scientific">Reticulomyxa filosa</name>
    <dbReference type="NCBI Taxonomy" id="46433"/>
    <lineage>
        <taxon>Eukaryota</taxon>
        <taxon>Sar</taxon>
        <taxon>Rhizaria</taxon>
        <taxon>Retaria</taxon>
        <taxon>Foraminifera</taxon>
        <taxon>Monothalamids</taxon>
        <taxon>Reticulomyxidae</taxon>
        <taxon>Reticulomyxa</taxon>
    </lineage>
</organism>
<dbReference type="PANTHER" id="PTHR48052:SF8">
    <property type="entry name" value="LRR RECEPTOR-LIKE SERINE_THREONINE-PROTEIN KINASE FLS2"/>
    <property type="match status" value="1"/>
</dbReference>
<reference evidence="10 11" key="1">
    <citation type="journal article" date="2013" name="Curr. Biol.">
        <title>The Genome of the Foraminiferan Reticulomyxa filosa.</title>
        <authorList>
            <person name="Glockner G."/>
            <person name="Hulsmann N."/>
            <person name="Schleicher M."/>
            <person name="Noegel A.A."/>
            <person name="Eichinger L."/>
            <person name="Gallinger C."/>
            <person name="Pawlowski J."/>
            <person name="Sierra R."/>
            <person name="Euteneuer U."/>
            <person name="Pillet L."/>
            <person name="Moustafa A."/>
            <person name="Platzer M."/>
            <person name="Groth M."/>
            <person name="Szafranski K."/>
            <person name="Schliwa M."/>
        </authorList>
    </citation>
    <scope>NUCLEOTIDE SEQUENCE [LARGE SCALE GENOMIC DNA]</scope>
</reference>
<evidence type="ECO:0000313" key="11">
    <source>
        <dbReference type="Proteomes" id="UP000023152"/>
    </source>
</evidence>
<dbReference type="OrthoDB" id="676979at2759"/>
<dbReference type="PANTHER" id="PTHR48052">
    <property type="entry name" value="UNNAMED PRODUCT"/>
    <property type="match status" value="1"/>
</dbReference>
<dbReference type="EMBL" id="ASPP01026007">
    <property type="protein sequence ID" value="ETO07583.1"/>
    <property type="molecule type" value="Genomic_DNA"/>
</dbReference>
<evidence type="ECO:0000256" key="5">
    <source>
        <dbReference type="ARBA" id="ARBA00022989"/>
    </source>
</evidence>
<comment type="subcellular location">
    <subcellularLocation>
        <location evidence="1">Cell membrane</location>
    </subcellularLocation>
    <subcellularLocation>
        <location evidence="9">Endomembrane system</location>
        <topology evidence="9">Single-pass membrane protein</topology>
    </subcellularLocation>
</comment>
<dbReference type="InterPro" id="IPR001611">
    <property type="entry name" value="Leu-rich_rpt"/>
</dbReference>
<evidence type="ECO:0000256" key="8">
    <source>
        <dbReference type="ARBA" id="ARBA00023180"/>
    </source>
</evidence>
<sequence length="258" mass="29383">MYKGNNTIDNLSNALEYLNLSNNILTGCVNMQQYARQFARLNVLDLHSNRLIEGIIFDDFESDFPLPNLTYVDLSGNWLHGNFTLRQIPPRLEYLDISINRFTQLHILGDDNSVLKYLYLHDNVFNITSPFSSFLQQLEHFPLLEVVTFDRSHVQENVSTVILPPKLQILSGSDNALRGRLNLSILPSTLEYLDLSGNELTEVILEGVSGEEGKLKVLSLSNNKLYRTSFLDHLKSFPKLETLQLSENELNGSVPWAQ</sequence>
<keyword evidence="11" id="KW-1185">Reference proteome</keyword>
<evidence type="ECO:0000256" key="4">
    <source>
        <dbReference type="ARBA" id="ARBA00022729"/>
    </source>
</evidence>
<evidence type="ECO:0000256" key="2">
    <source>
        <dbReference type="ARBA" id="ARBA00022475"/>
    </source>
</evidence>
<dbReference type="PROSITE" id="PS51450">
    <property type="entry name" value="LRR"/>
    <property type="match status" value="1"/>
</dbReference>
<dbReference type="PRINTS" id="PR00019">
    <property type="entry name" value="LEURICHRPT"/>
</dbReference>
<dbReference type="InterPro" id="IPR032675">
    <property type="entry name" value="LRR_dom_sf"/>
</dbReference>
<dbReference type="GO" id="GO:0012505">
    <property type="term" value="C:endomembrane system"/>
    <property type="evidence" value="ECO:0007669"/>
    <property type="project" value="UniProtKB-SubCell"/>
</dbReference>
<evidence type="ECO:0000256" key="1">
    <source>
        <dbReference type="ARBA" id="ARBA00004236"/>
    </source>
</evidence>
<evidence type="ECO:0000313" key="10">
    <source>
        <dbReference type="EMBL" id="ETO07583.1"/>
    </source>
</evidence>
<keyword evidence="6" id="KW-0472">Membrane</keyword>
<keyword evidence="2" id="KW-1003">Cell membrane</keyword>
<dbReference type="AlphaFoldDB" id="X6M075"/>
<keyword evidence="5" id="KW-1133">Transmembrane helix</keyword>
<dbReference type="SUPFAM" id="SSF52047">
    <property type="entry name" value="RNI-like"/>
    <property type="match status" value="1"/>
</dbReference>
<evidence type="ECO:0000256" key="6">
    <source>
        <dbReference type="ARBA" id="ARBA00023136"/>
    </source>
</evidence>
<keyword evidence="7" id="KW-0675">Receptor</keyword>
<feature type="non-terminal residue" evidence="10">
    <location>
        <position position="258"/>
    </location>
</feature>
<dbReference type="GO" id="GO:0005886">
    <property type="term" value="C:plasma membrane"/>
    <property type="evidence" value="ECO:0007669"/>
    <property type="project" value="UniProtKB-SubCell"/>
</dbReference>
<dbReference type="Pfam" id="PF00560">
    <property type="entry name" value="LRR_1"/>
    <property type="match status" value="2"/>
</dbReference>
<evidence type="ECO:0000256" key="7">
    <source>
        <dbReference type="ARBA" id="ARBA00023170"/>
    </source>
</evidence>
<keyword evidence="8" id="KW-0325">Glycoprotein</keyword>
<dbReference type="Gene3D" id="3.80.10.10">
    <property type="entry name" value="Ribonuclease Inhibitor"/>
    <property type="match status" value="2"/>
</dbReference>
<protein>
    <submittedName>
        <fullName evidence="10">Uncharacterized protein</fullName>
    </submittedName>
</protein>
<accession>X6M075</accession>
<evidence type="ECO:0000256" key="9">
    <source>
        <dbReference type="ARBA" id="ARBA00037847"/>
    </source>
</evidence>
<gene>
    <name evidence="10" type="ORF">RFI_29809</name>
</gene>
<dbReference type="PROSITE" id="PS51257">
    <property type="entry name" value="PROKAR_LIPOPROTEIN"/>
    <property type="match status" value="1"/>
</dbReference>
<proteinExistence type="predicted"/>
<evidence type="ECO:0000256" key="3">
    <source>
        <dbReference type="ARBA" id="ARBA00022692"/>
    </source>
</evidence>